<dbReference type="Gene3D" id="3.20.20.70">
    <property type="entry name" value="Aldolase class I"/>
    <property type="match status" value="1"/>
</dbReference>
<proteinExistence type="inferred from homology"/>
<keyword evidence="12" id="KW-1185">Reference proteome</keyword>
<feature type="region of interest" description="Disordered" evidence="8">
    <location>
        <begin position="416"/>
        <end position="435"/>
    </location>
</feature>
<dbReference type="InterPro" id="IPR013785">
    <property type="entry name" value="Aldolase_TIM"/>
</dbReference>
<organism evidence="11 12">
    <name type="scientific">Oculimacula yallundae</name>
    <dbReference type="NCBI Taxonomy" id="86028"/>
    <lineage>
        <taxon>Eukaryota</taxon>
        <taxon>Fungi</taxon>
        <taxon>Dikarya</taxon>
        <taxon>Ascomycota</taxon>
        <taxon>Pezizomycotina</taxon>
        <taxon>Leotiomycetes</taxon>
        <taxon>Helotiales</taxon>
        <taxon>Ploettnerulaceae</taxon>
        <taxon>Oculimacula</taxon>
    </lineage>
</organism>
<comment type="caution">
    <text evidence="11">The sequence shown here is derived from an EMBL/GenBank/DDBJ whole genome shotgun (WGS) entry which is preliminary data.</text>
</comment>
<dbReference type="Proteomes" id="UP001595075">
    <property type="component" value="Unassembled WGS sequence"/>
</dbReference>
<dbReference type="EMBL" id="JAZHXI010000015">
    <property type="protein sequence ID" value="KAL2063644.1"/>
    <property type="molecule type" value="Genomic_DNA"/>
</dbReference>
<dbReference type="Pfam" id="PF00734">
    <property type="entry name" value="CBM_1"/>
    <property type="match status" value="1"/>
</dbReference>
<dbReference type="PROSITE" id="PS51164">
    <property type="entry name" value="CBM1_2"/>
    <property type="match status" value="1"/>
</dbReference>
<evidence type="ECO:0000256" key="3">
    <source>
        <dbReference type="ARBA" id="ARBA00012755"/>
    </source>
</evidence>
<dbReference type="CDD" id="cd14792">
    <property type="entry name" value="GH27"/>
    <property type="match status" value="1"/>
</dbReference>
<dbReference type="PANTHER" id="PTHR11452:SF75">
    <property type="entry name" value="ALPHA-GALACTOSIDASE MEL1"/>
    <property type="match status" value="1"/>
</dbReference>
<evidence type="ECO:0000256" key="6">
    <source>
        <dbReference type="ARBA" id="ARBA00023295"/>
    </source>
</evidence>
<dbReference type="SUPFAM" id="SSF51445">
    <property type="entry name" value="(Trans)glycosidases"/>
    <property type="match status" value="1"/>
</dbReference>
<dbReference type="Pfam" id="PF17801">
    <property type="entry name" value="Melibiase_C"/>
    <property type="match status" value="1"/>
</dbReference>
<accession>A0ABR4C194</accession>
<dbReference type="SUPFAM" id="SSF51011">
    <property type="entry name" value="Glycosyl hydrolase domain"/>
    <property type="match status" value="1"/>
</dbReference>
<dbReference type="Gene3D" id="2.60.40.1180">
    <property type="entry name" value="Golgi alpha-mannosidase II"/>
    <property type="match status" value="1"/>
</dbReference>
<reference evidence="11 12" key="1">
    <citation type="journal article" date="2024" name="Commun. Biol.">
        <title>Comparative genomic analysis of thermophilic fungi reveals convergent evolutionary adaptations and gene losses.</title>
        <authorList>
            <person name="Steindorff A.S."/>
            <person name="Aguilar-Pontes M.V."/>
            <person name="Robinson A.J."/>
            <person name="Andreopoulos B."/>
            <person name="LaButti K."/>
            <person name="Kuo A."/>
            <person name="Mondo S."/>
            <person name="Riley R."/>
            <person name="Otillar R."/>
            <person name="Haridas S."/>
            <person name="Lipzen A."/>
            <person name="Grimwood J."/>
            <person name="Schmutz J."/>
            <person name="Clum A."/>
            <person name="Reid I.D."/>
            <person name="Moisan M.C."/>
            <person name="Butler G."/>
            <person name="Nguyen T.T.M."/>
            <person name="Dewar K."/>
            <person name="Conant G."/>
            <person name="Drula E."/>
            <person name="Henrissat B."/>
            <person name="Hansel C."/>
            <person name="Singer S."/>
            <person name="Hutchinson M.I."/>
            <person name="de Vries R.P."/>
            <person name="Natvig D.O."/>
            <person name="Powell A.J."/>
            <person name="Tsang A."/>
            <person name="Grigoriev I.V."/>
        </authorList>
    </citation>
    <scope>NUCLEOTIDE SEQUENCE [LARGE SCALE GENOMIC DNA]</scope>
    <source>
        <strain evidence="11 12">CBS 494.80</strain>
    </source>
</reference>
<evidence type="ECO:0000259" key="10">
    <source>
        <dbReference type="PROSITE" id="PS51164"/>
    </source>
</evidence>
<keyword evidence="7" id="KW-1015">Disulfide bond</keyword>
<dbReference type="InterPro" id="IPR013780">
    <property type="entry name" value="Glyco_hydro_b"/>
</dbReference>
<dbReference type="InterPro" id="IPR035971">
    <property type="entry name" value="CBD_sf"/>
</dbReference>
<dbReference type="InterPro" id="IPR041233">
    <property type="entry name" value="Melibiase_C"/>
</dbReference>
<dbReference type="InterPro" id="IPR000254">
    <property type="entry name" value="CBD"/>
</dbReference>
<dbReference type="PROSITE" id="PS00562">
    <property type="entry name" value="CBM1_1"/>
    <property type="match status" value="1"/>
</dbReference>
<evidence type="ECO:0000256" key="5">
    <source>
        <dbReference type="ARBA" id="ARBA00022801"/>
    </source>
</evidence>
<gene>
    <name evidence="11" type="ORF">VTL71DRAFT_5449</name>
</gene>
<evidence type="ECO:0000256" key="1">
    <source>
        <dbReference type="ARBA" id="ARBA00001255"/>
    </source>
</evidence>
<protein>
    <recommendedName>
        <fullName evidence="3 7">Alpha-galactosidase</fullName>
        <ecNumber evidence="3 7">3.2.1.22</ecNumber>
    </recommendedName>
    <alternativeName>
        <fullName evidence="7">Melibiase</fullName>
    </alternativeName>
</protein>
<evidence type="ECO:0000256" key="7">
    <source>
        <dbReference type="RuleBase" id="RU361168"/>
    </source>
</evidence>
<keyword evidence="5 7" id="KW-0378">Hydrolase</keyword>
<evidence type="ECO:0000256" key="2">
    <source>
        <dbReference type="ARBA" id="ARBA00009743"/>
    </source>
</evidence>
<evidence type="ECO:0000256" key="4">
    <source>
        <dbReference type="ARBA" id="ARBA00022729"/>
    </source>
</evidence>
<comment type="catalytic activity">
    <reaction evidence="1 7">
        <text>Hydrolysis of terminal, non-reducing alpha-D-galactose residues in alpha-D-galactosides, including galactose oligosaccharides, galactomannans and galactolipids.</text>
        <dbReference type="EC" id="3.2.1.22"/>
    </reaction>
</comment>
<evidence type="ECO:0000256" key="8">
    <source>
        <dbReference type="SAM" id="MobiDB-lite"/>
    </source>
</evidence>
<sequence>MYPNLHLAVQVGILAAFVQSQDLEPRIDNGLGRTPALGWNSWNAFGCNGASASAAMTAANQFINLGLKDLGYQYVNIDDCWHTMSRGSSGQLVPDPKKWPNGIAPVINQIHGMGLKFGLYGDAGTKTCAGYPGSQGHEVQDAQLLASWGVDYWKYDNCYTVCQNGQVPQTCWIPRDTKSWYTTFGNALKGVSHPMLYSLCSWGLDSVWTWGGSVGNSWRMSGDIQNNWASVASIANTAAGIAKYSAPGGFNDLDMMEIGNGALTEAEERAHFGIWAIAKSPIILGTNLANIKASSLAIIKNAGILAINQDRLGKAASYFTPSGQAGPQSGKLYPYWAGPLSDGVVVGIVAANGAGTFNVNFKDVPGLGTGSYNWKELYSGKTGTGTSVSTTLQNHDMAVYKVTTGATAPQTSFITTTSPVTSSKKPTTTSSSGGSIPKYGQCGGSTWTGTGTCESGSKCTFSNDYYSQCL</sequence>
<evidence type="ECO:0000313" key="11">
    <source>
        <dbReference type="EMBL" id="KAL2063644.1"/>
    </source>
</evidence>
<comment type="similarity">
    <text evidence="2 7">Belongs to the glycosyl hydrolase 27 family.</text>
</comment>
<feature type="domain" description="CBM1" evidence="10">
    <location>
        <begin position="434"/>
        <end position="470"/>
    </location>
</feature>
<dbReference type="SMART" id="SM00236">
    <property type="entry name" value="fCBD"/>
    <property type="match status" value="1"/>
</dbReference>
<evidence type="ECO:0000313" key="12">
    <source>
        <dbReference type="Proteomes" id="UP001595075"/>
    </source>
</evidence>
<name>A0ABR4C194_9HELO</name>
<dbReference type="PANTHER" id="PTHR11452">
    <property type="entry name" value="ALPHA-GALACTOSIDASE/ALPHA-N-ACETYLGALACTOSAMINIDASE"/>
    <property type="match status" value="1"/>
</dbReference>
<keyword evidence="6 7" id="KW-0326">Glycosidase</keyword>
<evidence type="ECO:0000256" key="9">
    <source>
        <dbReference type="SAM" id="SignalP"/>
    </source>
</evidence>
<dbReference type="PRINTS" id="PR00740">
    <property type="entry name" value="GLHYDRLASE27"/>
</dbReference>
<keyword evidence="4 9" id="KW-0732">Signal</keyword>
<dbReference type="Pfam" id="PF16499">
    <property type="entry name" value="Melibiase_2"/>
    <property type="match status" value="1"/>
</dbReference>
<feature type="signal peptide" evidence="9">
    <location>
        <begin position="1"/>
        <end position="20"/>
    </location>
</feature>
<dbReference type="InterPro" id="IPR017853">
    <property type="entry name" value="GH"/>
</dbReference>
<dbReference type="EC" id="3.2.1.22" evidence="3 7"/>
<dbReference type="SUPFAM" id="SSF57180">
    <property type="entry name" value="Cellulose-binding domain"/>
    <property type="match status" value="1"/>
</dbReference>
<dbReference type="InterPro" id="IPR002241">
    <property type="entry name" value="Glyco_hydro_27"/>
</dbReference>
<feature type="chain" id="PRO_5045713616" description="Alpha-galactosidase" evidence="9">
    <location>
        <begin position="21"/>
        <end position="470"/>
    </location>
</feature>